<dbReference type="OrthoDB" id="9804441at2"/>
<dbReference type="GO" id="GO:0006189">
    <property type="term" value="P:'de novo' IMP biosynthetic process"/>
    <property type="evidence" value="ECO:0007669"/>
    <property type="project" value="InterPro"/>
</dbReference>
<gene>
    <name evidence="8" type="primary">purQ</name>
    <name evidence="8" type="ORF">Pr1d_21560</name>
</gene>
<evidence type="ECO:0000256" key="5">
    <source>
        <dbReference type="ARBA" id="ARBA00022801"/>
    </source>
</evidence>
<accession>A0A5B9Q771</accession>
<dbReference type="InterPro" id="IPR029062">
    <property type="entry name" value="Class_I_gatase-like"/>
</dbReference>
<dbReference type="PANTHER" id="PTHR10099">
    <property type="entry name" value="PHOSPHORIBOSYLFORMYLGLYCINAMIDINE SYNTHASE"/>
    <property type="match status" value="1"/>
</dbReference>
<keyword evidence="3" id="KW-0547">Nucleotide-binding</keyword>
<dbReference type="InterPro" id="IPR010075">
    <property type="entry name" value="PRibForGlyAmidine_synth_PurQ"/>
</dbReference>
<keyword evidence="5" id="KW-0378">Hydrolase</keyword>
<evidence type="ECO:0000256" key="4">
    <source>
        <dbReference type="ARBA" id="ARBA00022755"/>
    </source>
</evidence>
<dbReference type="PANTHER" id="PTHR10099:SF1">
    <property type="entry name" value="PHOSPHORIBOSYLFORMYLGLYCINAMIDINE SYNTHASE"/>
    <property type="match status" value="1"/>
</dbReference>
<keyword evidence="7" id="KW-0315">Glutamine amidotransferase</keyword>
<dbReference type="AlphaFoldDB" id="A0A5B9Q771"/>
<keyword evidence="1" id="KW-0963">Cytoplasm</keyword>
<evidence type="ECO:0000256" key="3">
    <source>
        <dbReference type="ARBA" id="ARBA00022741"/>
    </source>
</evidence>
<dbReference type="Proteomes" id="UP000323917">
    <property type="component" value="Chromosome"/>
</dbReference>
<dbReference type="EMBL" id="CP042913">
    <property type="protein sequence ID" value="QEG34868.1"/>
    <property type="molecule type" value="Genomic_DNA"/>
</dbReference>
<dbReference type="GO" id="GO:0004642">
    <property type="term" value="F:phosphoribosylformylglycinamidine synthase activity"/>
    <property type="evidence" value="ECO:0007669"/>
    <property type="project" value="UniProtKB-EC"/>
</dbReference>
<evidence type="ECO:0000256" key="2">
    <source>
        <dbReference type="ARBA" id="ARBA00022598"/>
    </source>
</evidence>
<dbReference type="Gene3D" id="3.40.50.880">
    <property type="match status" value="1"/>
</dbReference>
<evidence type="ECO:0000313" key="9">
    <source>
        <dbReference type="Proteomes" id="UP000323917"/>
    </source>
</evidence>
<keyword evidence="2 8" id="KW-0436">Ligase</keyword>
<evidence type="ECO:0000256" key="7">
    <source>
        <dbReference type="ARBA" id="ARBA00022962"/>
    </source>
</evidence>
<keyword evidence="4" id="KW-0658">Purine biosynthesis</keyword>
<dbReference type="GO" id="GO:0005737">
    <property type="term" value="C:cytoplasm"/>
    <property type="evidence" value="ECO:0007669"/>
    <property type="project" value="TreeGrafter"/>
</dbReference>
<name>A0A5B9Q771_9BACT</name>
<dbReference type="EC" id="6.3.5.3" evidence="8"/>
<dbReference type="PIRSF" id="PIRSF001586">
    <property type="entry name" value="FGAM_synth_I"/>
    <property type="match status" value="1"/>
</dbReference>
<protein>
    <submittedName>
        <fullName evidence="8">Phosphoribosylformylglycinamidine synthase</fullName>
        <ecNumber evidence="8">6.3.5.3</ecNumber>
    </submittedName>
</protein>
<dbReference type="SMART" id="SM01211">
    <property type="entry name" value="GATase_5"/>
    <property type="match status" value="1"/>
</dbReference>
<dbReference type="Pfam" id="PF13507">
    <property type="entry name" value="GATase_5"/>
    <property type="match status" value="1"/>
</dbReference>
<evidence type="ECO:0000256" key="6">
    <source>
        <dbReference type="ARBA" id="ARBA00022840"/>
    </source>
</evidence>
<dbReference type="GO" id="GO:0016787">
    <property type="term" value="F:hydrolase activity"/>
    <property type="evidence" value="ECO:0007669"/>
    <property type="project" value="UniProtKB-KW"/>
</dbReference>
<evidence type="ECO:0000313" key="8">
    <source>
        <dbReference type="EMBL" id="QEG34868.1"/>
    </source>
</evidence>
<dbReference type="SUPFAM" id="SSF52317">
    <property type="entry name" value="Class I glutamine amidotransferase-like"/>
    <property type="match status" value="1"/>
</dbReference>
<proteinExistence type="predicted"/>
<dbReference type="NCBIfam" id="TIGR01737">
    <property type="entry name" value="FGAM_synth_I"/>
    <property type="match status" value="1"/>
</dbReference>
<dbReference type="KEGG" id="bgok:Pr1d_21560"/>
<sequence>MAQPRILILRAPGTNCDVETAHAFQLAGGQPDVLHLNRLLEAPQLVAEYQVLCIPGGFSYGDDIAAGRIFANEIRHHLSEVLQEFRTAGKLLLGICNGFQVLIKSGLLDTDDETGPAASLTWNDSGCFMDRWVGLKAAGDKCVFLSGMNELYLPIAHAEGKFVTRDAAALERLDQAGQLVLRYADVEGSIPPFNPNGAMHDVAGMCDTTGRVFGLMPHPERFVDFTQHPSWTRREVRGEGAGLALFRNAVRYFN</sequence>
<reference evidence="8 9" key="1">
    <citation type="submission" date="2019-08" db="EMBL/GenBank/DDBJ databases">
        <title>Deep-cultivation of Planctomycetes and their phenomic and genomic characterization uncovers novel biology.</title>
        <authorList>
            <person name="Wiegand S."/>
            <person name="Jogler M."/>
            <person name="Boedeker C."/>
            <person name="Pinto D."/>
            <person name="Vollmers J."/>
            <person name="Rivas-Marin E."/>
            <person name="Kohn T."/>
            <person name="Peeters S.H."/>
            <person name="Heuer A."/>
            <person name="Rast P."/>
            <person name="Oberbeckmann S."/>
            <person name="Bunk B."/>
            <person name="Jeske O."/>
            <person name="Meyerdierks A."/>
            <person name="Storesund J.E."/>
            <person name="Kallscheuer N."/>
            <person name="Luecker S."/>
            <person name="Lage O.M."/>
            <person name="Pohl T."/>
            <person name="Merkel B.J."/>
            <person name="Hornburger P."/>
            <person name="Mueller R.-W."/>
            <person name="Bruemmer F."/>
            <person name="Labrenz M."/>
            <person name="Spormann A.M."/>
            <person name="Op den Camp H."/>
            <person name="Overmann J."/>
            <person name="Amann R."/>
            <person name="Jetten M.S.M."/>
            <person name="Mascher T."/>
            <person name="Medema M.H."/>
            <person name="Devos D.P."/>
            <person name="Kaster A.-K."/>
            <person name="Ovreas L."/>
            <person name="Rohde M."/>
            <person name="Galperin M.Y."/>
            <person name="Jogler C."/>
        </authorList>
    </citation>
    <scope>NUCLEOTIDE SEQUENCE [LARGE SCALE GENOMIC DNA]</scope>
    <source>
        <strain evidence="8 9">Pr1d</strain>
    </source>
</reference>
<dbReference type="PROSITE" id="PS51273">
    <property type="entry name" value="GATASE_TYPE_1"/>
    <property type="match status" value="1"/>
</dbReference>
<organism evidence="8 9">
    <name type="scientific">Bythopirellula goksoeyrii</name>
    <dbReference type="NCBI Taxonomy" id="1400387"/>
    <lineage>
        <taxon>Bacteria</taxon>
        <taxon>Pseudomonadati</taxon>
        <taxon>Planctomycetota</taxon>
        <taxon>Planctomycetia</taxon>
        <taxon>Pirellulales</taxon>
        <taxon>Lacipirellulaceae</taxon>
        <taxon>Bythopirellula</taxon>
    </lineage>
</organism>
<keyword evidence="6" id="KW-0067">ATP-binding</keyword>
<keyword evidence="9" id="KW-1185">Reference proteome</keyword>
<dbReference type="GO" id="GO:0005524">
    <property type="term" value="F:ATP binding"/>
    <property type="evidence" value="ECO:0007669"/>
    <property type="project" value="UniProtKB-KW"/>
</dbReference>
<dbReference type="RefSeq" id="WP_148073453.1">
    <property type="nucleotide sequence ID" value="NZ_CP042913.1"/>
</dbReference>
<evidence type="ECO:0000256" key="1">
    <source>
        <dbReference type="ARBA" id="ARBA00022490"/>
    </source>
</evidence>